<comment type="caution">
    <text evidence="2">The sequence shown here is derived from an EMBL/GenBank/DDBJ whole genome shotgun (WGS) entry which is preliminary data.</text>
</comment>
<gene>
    <name evidence="2" type="ORF">T4B_7837</name>
</gene>
<sequence length="253" mass="29074">MTYAWFSTVAVTVRSCFLKESLLSFSGHYFRFLEITTLFILSGSFFSFQITTRFQDKELSSPSFPVQLFSSVVCCRSFPDTVQSFSLSWGNSATTVLHNLQTALWYPSPPVNTTIPPCLIFKLPCVIHQQQQAFALGHNFILQESFLPFSLCCFPIQLFSSVVCCRSFPDTVQSFSLSWGNSATTVLHNLQTALRRLSITDPFVFCLRFNPFLVFVLPFATSFLTKWRRFVMFRALFSQFFCMRFARPYADFS</sequence>
<accession>A0A0V1GUE9</accession>
<keyword evidence="3" id="KW-1185">Reference proteome</keyword>
<proteinExistence type="predicted"/>
<keyword evidence="1" id="KW-1133">Transmembrane helix</keyword>
<dbReference type="EMBL" id="JYDS01000617">
    <property type="protein sequence ID" value="KRZ01669.1"/>
    <property type="molecule type" value="Genomic_DNA"/>
</dbReference>
<dbReference type="Proteomes" id="UP000054805">
    <property type="component" value="Unassembled WGS sequence"/>
</dbReference>
<keyword evidence="1" id="KW-0472">Membrane</keyword>
<evidence type="ECO:0000256" key="1">
    <source>
        <dbReference type="SAM" id="Phobius"/>
    </source>
</evidence>
<reference evidence="2 3" key="1">
    <citation type="submission" date="2015-01" db="EMBL/GenBank/DDBJ databases">
        <title>Evolution of Trichinella species and genotypes.</title>
        <authorList>
            <person name="Korhonen P.K."/>
            <person name="Edoardo P."/>
            <person name="Giuseppe L.R."/>
            <person name="Gasser R.B."/>
        </authorList>
    </citation>
    <scope>NUCLEOTIDE SEQUENCE [LARGE SCALE GENOMIC DNA]</scope>
    <source>
        <strain evidence="2">ISS588</strain>
    </source>
</reference>
<evidence type="ECO:0000313" key="3">
    <source>
        <dbReference type="Proteomes" id="UP000054805"/>
    </source>
</evidence>
<evidence type="ECO:0000313" key="2">
    <source>
        <dbReference type="EMBL" id="KRZ01669.1"/>
    </source>
</evidence>
<dbReference type="AlphaFoldDB" id="A0A0V1GUE9"/>
<name>A0A0V1GUE9_TRIPS</name>
<organism evidence="2 3">
    <name type="scientific">Trichinella pseudospiralis</name>
    <name type="common">Parasitic roundworm</name>
    <dbReference type="NCBI Taxonomy" id="6337"/>
    <lineage>
        <taxon>Eukaryota</taxon>
        <taxon>Metazoa</taxon>
        <taxon>Ecdysozoa</taxon>
        <taxon>Nematoda</taxon>
        <taxon>Enoplea</taxon>
        <taxon>Dorylaimia</taxon>
        <taxon>Trichinellida</taxon>
        <taxon>Trichinellidae</taxon>
        <taxon>Trichinella</taxon>
    </lineage>
</organism>
<keyword evidence="1" id="KW-0812">Transmembrane</keyword>
<protein>
    <submittedName>
        <fullName evidence="2">Uncharacterized protein</fullName>
    </submittedName>
</protein>
<feature type="transmembrane region" description="Helical" evidence="1">
    <location>
        <begin position="29"/>
        <end position="48"/>
    </location>
</feature>
<feature type="transmembrane region" description="Helical" evidence="1">
    <location>
        <begin position="205"/>
        <end position="224"/>
    </location>
</feature>